<dbReference type="InterPro" id="IPR000086">
    <property type="entry name" value="NUDIX_hydrolase_dom"/>
</dbReference>
<evidence type="ECO:0000313" key="8">
    <source>
        <dbReference type="EMBL" id="GHD32562.1"/>
    </source>
</evidence>
<dbReference type="GO" id="GO:0046872">
    <property type="term" value="F:metal ion binding"/>
    <property type="evidence" value="ECO:0007669"/>
    <property type="project" value="UniProtKB-KW"/>
</dbReference>
<evidence type="ECO:0000256" key="6">
    <source>
        <dbReference type="ARBA" id="ARBA00023211"/>
    </source>
</evidence>
<sequence>MADTSNSAAAMPAATVVVARDGASGLEVLLVQRSEAVSHMGGMWVFPGGKVDPQDAQPAASPLETARAAAIRETREEVGLEVSDEQLLYLSHWTTPQGAKRRYATWFFLCVLDDGQEVEVDGGEIARHRWCSPAQAFADIEDDEHPFFLAPPTYVSIVQVSEFADCSAARSHLANAEPDVFEPEVVIVDGGYCFLYHGDVAYGSGDLDRAGARHRTYMVNKKLDYQRYA</sequence>
<reference evidence="8" key="2">
    <citation type="submission" date="2020-09" db="EMBL/GenBank/DDBJ databases">
        <authorList>
            <person name="Sun Q."/>
            <person name="Kim S."/>
        </authorList>
    </citation>
    <scope>NUCLEOTIDE SEQUENCE</scope>
    <source>
        <strain evidence="8">KCTC 23430</strain>
    </source>
</reference>
<dbReference type="SUPFAM" id="SSF55811">
    <property type="entry name" value="Nudix"/>
    <property type="match status" value="1"/>
</dbReference>
<evidence type="ECO:0000256" key="5">
    <source>
        <dbReference type="ARBA" id="ARBA00022842"/>
    </source>
</evidence>
<dbReference type="GO" id="GO:0016818">
    <property type="term" value="F:hydrolase activity, acting on acid anhydrides, in phosphorus-containing anhydrides"/>
    <property type="evidence" value="ECO:0007669"/>
    <property type="project" value="InterPro"/>
</dbReference>
<comment type="cofactor">
    <cofactor evidence="1">
        <name>Mn(2+)</name>
        <dbReference type="ChEBI" id="CHEBI:29035"/>
    </cofactor>
</comment>
<accession>A0A918XI15</accession>
<evidence type="ECO:0000256" key="2">
    <source>
        <dbReference type="ARBA" id="ARBA00001946"/>
    </source>
</evidence>
<evidence type="ECO:0000256" key="3">
    <source>
        <dbReference type="ARBA" id="ARBA00022723"/>
    </source>
</evidence>
<evidence type="ECO:0000256" key="1">
    <source>
        <dbReference type="ARBA" id="ARBA00001936"/>
    </source>
</evidence>
<evidence type="ECO:0000259" key="7">
    <source>
        <dbReference type="PROSITE" id="PS51462"/>
    </source>
</evidence>
<dbReference type="InterPro" id="IPR039121">
    <property type="entry name" value="NUDT19"/>
</dbReference>
<dbReference type="Pfam" id="PF00293">
    <property type="entry name" value="NUDIX"/>
    <property type="match status" value="1"/>
</dbReference>
<evidence type="ECO:0000313" key="9">
    <source>
        <dbReference type="Proteomes" id="UP000644693"/>
    </source>
</evidence>
<dbReference type="AlphaFoldDB" id="A0A918XI15"/>
<reference evidence="8" key="1">
    <citation type="journal article" date="2014" name="Int. J. Syst. Evol. Microbiol.">
        <title>Complete genome sequence of Corynebacterium casei LMG S-19264T (=DSM 44701T), isolated from a smear-ripened cheese.</title>
        <authorList>
            <consortium name="US DOE Joint Genome Institute (JGI-PGF)"/>
            <person name="Walter F."/>
            <person name="Albersmeier A."/>
            <person name="Kalinowski J."/>
            <person name="Ruckert C."/>
        </authorList>
    </citation>
    <scope>NUCLEOTIDE SEQUENCE</scope>
    <source>
        <strain evidence="8">KCTC 23430</strain>
    </source>
</reference>
<keyword evidence="5" id="KW-0460">Magnesium</keyword>
<dbReference type="RefSeq" id="WP_189477112.1">
    <property type="nucleotide sequence ID" value="NZ_BMYM01000001.1"/>
</dbReference>
<keyword evidence="6" id="KW-0464">Manganese</keyword>
<dbReference type="Gene3D" id="3.90.79.10">
    <property type="entry name" value="Nucleoside Triphosphate Pyrophosphohydrolase"/>
    <property type="match status" value="2"/>
</dbReference>
<keyword evidence="4" id="KW-0378">Hydrolase</keyword>
<dbReference type="Proteomes" id="UP000644693">
    <property type="component" value="Unassembled WGS sequence"/>
</dbReference>
<comment type="caution">
    <text evidence="8">The sequence shown here is derived from an EMBL/GenBank/DDBJ whole genome shotgun (WGS) entry which is preliminary data.</text>
</comment>
<protein>
    <recommendedName>
        <fullName evidence="7">Nudix hydrolase domain-containing protein</fullName>
    </recommendedName>
</protein>
<dbReference type="InterPro" id="IPR015797">
    <property type="entry name" value="NUDIX_hydrolase-like_dom_sf"/>
</dbReference>
<organism evidence="8 9">
    <name type="scientific">Parahalioglobus pacificus</name>
    <dbReference type="NCBI Taxonomy" id="930806"/>
    <lineage>
        <taxon>Bacteria</taxon>
        <taxon>Pseudomonadati</taxon>
        <taxon>Pseudomonadota</taxon>
        <taxon>Gammaproteobacteria</taxon>
        <taxon>Cellvibrionales</taxon>
        <taxon>Halieaceae</taxon>
        <taxon>Parahalioglobus</taxon>
    </lineage>
</organism>
<dbReference type="PROSITE" id="PS51462">
    <property type="entry name" value="NUDIX"/>
    <property type="match status" value="1"/>
</dbReference>
<comment type="cofactor">
    <cofactor evidence="2">
        <name>Mg(2+)</name>
        <dbReference type="ChEBI" id="CHEBI:18420"/>
    </cofactor>
</comment>
<dbReference type="PANTHER" id="PTHR12318">
    <property type="entry name" value="TESTOSTERONE-REGULATED PROTEIN RP2"/>
    <property type="match status" value="1"/>
</dbReference>
<dbReference type="CDD" id="cd18870">
    <property type="entry name" value="NUDIX_AcylCoAdiphos_Nudt19"/>
    <property type="match status" value="1"/>
</dbReference>
<keyword evidence="9" id="KW-1185">Reference proteome</keyword>
<feature type="domain" description="Nudix hydrolase" evidence="7">
    <location>
        <begin position="9"/>
        <end position="155"/>
    </location>
</feature>
<name>A0A918XI15_9GAMM</name>
<gene>
    <name evidence="8" type="ORF">GCM10007053_17020</name>
</gene>
<keyword evidence="3" id="KW-0479">Metal-binding</keyword>
<dbReference type="PANTHER" id="PTHR12318:SF0">
    <property type="entry name" value="ACYL-COENZYME A DIPHOSPHATASE NUDT19"/>
    <property type="match status" value="1"/>
</dbReference>
<evidence type="ECO:0000256" key="4">
    <source>
        <dbReference type="ARBA" id="ARBA00022801"/>
    </source>
</evidence>
<dbReference type="EMBL" id="BMYM01000001">
    <property type="protein sequence ID" value="GHD32562.1"/>
    <property type="molecule type" value="Genomic_DNA"/>
</dbReference>
<proteinExistence type="predicted"/>